<accession>A0A1F5S0D3</accession>
<feature type="transmembrane region" description="Helical" evidence="2">
    <location>
        <begin position="54"/>
        <end position="86"/>
    </location>
</feature>
<feature type="transmembrane region" description="Helical" evidence="2">
    <location>
        <begin position="139"/>
        <end position="157"/>
    </location>
</feature>
<evidence type="ECO:0000256" key="1">
    <source>
        <dbReference type="SAM" id="Coils"/>
    </source>
</evidence>
<feature type="transmembrane region" description="Helical" evidence="2">
    <location>
        <begin position="238"/>
        <end position="256"/>
    </location>
</feature>
<reference evidence="3 4" key="1">
    <citation type="journal article" date="2016" name="Nat. Commun.">
        <title>Thousands of microbial genomes shed light on interconnected biogeochemical processes in an aquifer system.</title>
        <authorList>
            <person name="Anantharaman K."/>
            <person name="Brown C.T."/>
            <person name="Hug L.A."/>
            <person name="Sharon I."/>
            <person name="Castelle C.J."/>
            <person name="Probst A.J."/>
            <person name="Thomas B.C."/>
            <person name="Singh A."/>
            <person name="Wilkins M.J."/>
            <person name="Karaoz U."/>
            <person name="Brodie E.L."/>
            <person name="Williams K.H."/>
            <person name="Hubbard S.S."/>
            <person name="Banfield J.F."/>
        </authorList>
    </citation>
    <scope>NUCLEOTIDE SEQUENCE [LARGE SCALE GENOMIC DNA]</scope>
</reference>
<keyword evidence="1" id="KW-0175">Coiled coil</keyword>
<feature type="transmembrane region" description="Helical" evidence="2">
    <location>
        <begin position="337"/>
        <end position="354"/>
    </location>
</feature>
<keyword evidence="2" id="KW-0472">Membrane</keyword>
<evidence type="ECO:0000313" key="4">
    <source>
        <dbReference type="Proteomes" id="UP000177878"/>
    </source>
</evidence>
<gene>
    <name evidence="3" type="ORF">A3I35_00525</name>
</gene>
<protein>
    <submittedName>
        <fullName evidence="3">Uncharacterized protein</fullName>
    </submittedName>
</protein>
<proteinExistence type="predicted"/>
<keyword evidence="2" id="KW-1133">Transmembrane helix</keyword>
<evidence type="ECO:0000256" key="2">
    <source>
        <dbReference type="SAM" id="Phobius"/>
    </source>
</evidence>
<sequence length="907" mass="101296">MFSRKSQKLNFVLLVLILSSIFFAIPLVYGAEYVAVPSSDGESGNKGNLTGPAAAVVTVLAWIIYPFAYAAGLLLTFLIWMFIEVIQYNHFIDVDTVIKGWVIIRDLCNMFFVLILLTIAFATILRVESYQLKKILPKLIIAAVLINFSRTIFGLIIDFGQVVMMTFVSGFAQFGANEFVKAFQINEYLSFANTHISTEGVGVLATLGALIAGFAALLITLVVVIVFLAIIVMRIIMLWVYTILSPLVFLGHAFPAAQKYTQQIWSDFIKQVVTGPLLAFFVWLALTTAQPSAQELQNSWAGYNPFGSGNANFQDQLQQERSKVSGALSSIFTANNFQRYIIVIALLIGGLMVTQQMGGFAGQMAGKGMGWIQSGKGLGMKGLKTGADWLNRMQWEGGALKRFGWKGTGVDLNLKRGWGTLTGKMEDMKKKQIASGVQRSKEVMDTRGRMWGTLAMTGNAGDAWEQITTLKGFSQRFLQGTRGGIFGTGGGKGLVLKRAKLDAELGEKDANNEWKDSNSLLARREKVWKKSEHEKHEKDLTDMKKQSITLEDSINKAKKEKDDLSATQEQRQAVKEKLDKLVKEQVDLKSMIKHKEKFIETQKVDDEETKELDAAIKEKKRARAETAPMYQFEAIASDNKAVQEEIGRLKDIDDADELVRILKDAIGQKDKTRIKALVKKLTEDYNDNEYLEALVPRTGSGYEGMQQFMRALSGQLNEKDLSYEKEYVDHLRSLNAGFNKDEAFTLGAQVAEMNKRTNHWENAASYVMEDGKYREATEKEHTLIASAEFGKKSPQANMRDNNRLAYGKHWYDEEGNKHYDVTKIGQIMIQSFDVQKMIGRLPENMTESAAKFIKDAALKMDKEGLLTGADGIKKLAQSIAEKAHAAKAGEEGFNEQYNRLLANITTV</sequence>
<feature type="transmembrane region" description="Helical" evidence="2">
    <location>
        <begin position="203"/>
        <end position="232"/>
    </location>
</feature>
<dbReference type="AlphaFoldDB" id="A0A1F5S0D3"/>
<dbReference type="Proteomes" id="UP000177878">
    <property type="component" value="Unassembled WGS sequence"/>
</dbReference>
<name>A0A1F5S0D3_9BACT</name>
<evidence type="ECO:0000313" key="3">
    <source>
        <dbReference type="EMBL" id="OGF20139.1"/>
    </source>
</evidence>
<organism evidence="3 4">
    <name type="scientific">Candidatus Falkowbacteria bacterium RIFCSPLOWO2_02_FULL_45_15</name>
    <dbReference type="NCBI Taxonomy" id="1797988"/>
    <lineage>
        <taxon>Bacteria</taxon>
        <taxon>Candidatus Falkowiibacteriota</taxon>
    </lineage>
</organism>
<comment type="caution">
    <text evidence="3">The sequence shown here is derived from an EMBL/GenBank/DDBJ whole genome shotgun (WGS) entry which is preliminary data.</text>
</comment>
<feature type="coiled-coil region" evidence="1">
    <location>
        <begin position="540"/>
        <end position="625"/>
    </location>
</feature>
<keyword evidence="2" id="KW-0812">Transmembrane</keyword>
<dbReference type="STRING" id="1797988.A3I35_00525"/>
<feature type="transmembrane region" description="Helical" evidence="2">
    <location>
        <begin position="107"/>
        <end position="127"/>
    </location>
</feature>
<dbReference type="EMBL" id="MFFV01000007">
    <property type="protein sequence ID" value="OGF20139.1"/>
    <property type="molecule type" value="Genomic_DNA"/>
</dbReference>